<dbReference type="PANTHER" id="PTHR10170">
    <property type="entry name" value="HUNTINGTON DISEASE PROTEIN"/>
    <property type="match status" value="1"/>
</dbReference>
<dbReference type="SMART" id="SM00315">
    <property type="entry name" value="RGS"/>
    <property type="match status" value="1"/>
</dbReference>
<dbReference type="PROSITE" id="PS51285">
    <property type="entry name" value="AGC_KINASE_CTER"/>
    <property type="match status" value="1"/>
</dbReference>
<feature type="domain" description="AGC-kinase C-terminal" evidence="28">
    <location>
        <begin position="520"/>
        <end position="585"/>
    </location>
</feature>
<evidence type="ECO:0000256" key="17">
    <source>
        <dbReference type="ARBA" id="ARBA00022990"/>
    </source>
</evidence>
<feature type="domain" description="RGS" evidence="27">
    <location>
        <begin position="129"/>
        <end position="242"/>
    </location>
</feature>
<keyword evidence="13" id="KW-0677">Repeat</keyword>
<evidence type="ECO:0000256" key="15">
    <source>
        <dbReference type="ARBA" id="ARBA00022777"/>
    </source>
</evidence>
<comment type="subcellular location">
    <subcellularLocation>
        <location evidence="4">Cytoplasmic vesicle</location>
        <location evidence="4">Autophagosome</location>
    </subcellularLocation>
    <subcellularLocation>
        <location evidence="3">Nucleus</location>
    </subcellularLocation>
</comment>
<evidence type="ECO:0000256" key="23">
    <source>
        <dbReference type="ARBA" id="ARBA00068126"/>
    </source>
</evidence>
<dbReference type="InterPro" id="IPR044926">
    <property type="entry name" value="RGS_subdomain_2"/>
</dbReference>
<evidence type="ECO:0000256" key="5">
    <source>
        <dbReference type="ARBA" id="ARBA00007153"/>
    </source>
</evidence>
<evidence type="ECO:0000256" key="4">
    <source>
        <dbReference type="ARBA" id="ARBA00004419"/>
    </source>
</evidence>
<dbReference type="CDD" id="cd05605">
    <property type="entry name" value="STKc_GRK4_like"/>
    <property type="match status" value="1"/>
</dbReference>
<evidence type="ECO:0000256" key="2">
    <source>
        <dbReference type="ARBA" id="ARBA00002907"/>
    </source>
</evidence>
<dbReference type="FunFam" id="1.25.10.10:FF:000273">
    <property type="entry name" value="Huntingtin"/>
    <property type="match status" value="1"/>
</dbReference>
<dbReference type="FunFam" id="1.25.10.10:FF:000388">
    <property type="entry name" value="Huntingtin"/>
    <property type="match status" value="1"/>
</dbReference>
<keyword evidence="12" id="KW-0519">Myristate</keyword>
<comment type="function">
    <text evidence="21">Promotes the formation of autophagic vesicles.</text>
</comment>
<keyword evidence="8" id="KW-0963">Cytoplasm</keyword>
<protein>
    <recommendedName>
        <fullName evidence="23">Huntingtin</fullName>
        <ecNumber evidence="7">2.7.11.16</ecNumber>
    </recommendedName>
</protein>
<dbReference type="GO" id="GO:0031410">
    <property type="term" value="C:cytoplasmic vesicle"/>
    <property type="evidence" value="ECO:0007669"/>
    <property type="project" value="UniProtKB-KW"/>
</dbReference>
<dbReference type="PROSITE" id="PS50011">
    <property type="entry name" value="PROTEIN_KINASE_DOM"/>
    <property type="match status" value="1"/>
</dbReference>
<dbReference type="Pfam" id="PF20925">
    <property type="entry name" value="Htt_bridge"/>
    <property type="match status" value="1"/>
</dbReference>
<feature type="compositionally biased region" description="Low complexity" evidence="25">
    <location>
        <begin position="1039"/>
        <end position="1054"/>
    </location>
</feature>
<evidence type="ECO:0000256" key="11">
    <source>
        <dbReference type="ARBA" id="ARBA00022679"/>
    </source>
</evidence>
<dbReference type="GO" id="GO:0005776">
    <property type="term" value="C:autophagosome"/>
    <property type="evidence" value="ECO:0007669"/>
    <property type="project" value="UniProtKB-SubCell"/>
</dbReference>
<feature type="compositionally biased region" description="Polar residues" evidence="25">
    <location>
        <begin position="1117"/>
        <end position="1146"/>
    </location>
</feature>
<keyword evidence="30" id="KW-1185">Reference proteome</keyword>
<evidence type="ECO:0000256" key="20">
    <source>
        <dbReference type="ARBA" id="ARBA00023329"/>
    </source>
</evidence>
<evidence type="ECO:0000256" key="16">
    <source>
        <dbReference type="ARBA" id="ARBA00022840"/>
    </source>
</evidence>
<evidence type="ECO:0000256" key="10">
    <source>
        <dbReference type="ARBA" id="ARBA00022553"/>
    </source>
</evidence>
<dbReference type="InterPro" id="IPR016137">
    <property type="entry name" value="RGS"/>
</dbReference>
<dbReference type="GO" id="GO:0045202">
    <property type="term" value="C:synapse"/>
    <property type="evidence" value="ECO:0007669"/>
    <property type="project" value="UniProtKB-ARBA"/>
</dbReference>
<evidence type="ECO:0000256" key="22">
    <source>
        <dbReference type="ARBA" id="ARBA00065428"/>
    </source>
</evidence>
<feature type="region of interest" description="Disordered" evidence="25">
    <location>
        <begin position="1037"/>
        <end position="1056"/>
    </location>
</feature>
<feature type="domain" description="Protein kinase" evidence="26">
    <location>
        <begin position="257"/>
        <end position="519"/>
    </location>
</feature>
<evidence type="ECO:0000256" key="25">
    <source>
        <dbReference type="SAM" id="MobiDB-lite"/>
    </source>
</evidence>
<feature type="region of interest" description="Disordered" evidence="25">
    <location>
        <begin position="1008"/>
        <end position="1029"/>
    </location>
</feature>
<dbReference type="PROSITE" id="PS00107">
    <property type="entry name" value="PROTEIN_KINASE_ATP"/>
    <property type="match status" value="1"/>
</dbReference>
<dbReference type="Pfam" id="PF00069">
    <property type="entry name" value="Pkinase"/>
    <property type="match status" value="1"/>
</dbReference>
<gene>
    <name evidence="29" type="ORF">E5288_WYG022267</name>
</gene>
<dbReference type="InterPro" id="IPR011009">
    <property type="entry name" value="Kinase-like_dom_sf"/>
</dbReference>
<evidence type="ECO:0000256" key="7">
    <source>
        <dbReference type="ARBA" id="ARBA00012433"/>
    </source>
</evidence>
<dbReference type="FunFam" id="1.10.167.10:FF:000009">
    <property type="entry name" value="G protein-coupled receptor kinase"/>
    <property type="match status" value="1"/>
</dbReference>
<dbReference type="SUPFAM" id="SSF48097">
    <property type="entry name" value="Regulator of G-protein signaling, RGS"/>
    <property type="match status" value="1"/>
</dbReference>
<dbReference type="Gene3D" id="1.25.10.10">
    <property type="entry name" value="Leucine-rich Repeat Variant"/>
    <property type="match status" value="2"/>
</dbReference>
<keyword evidence="14 24" id="KW-0547">Nucleotide-binding</keyword>
<evidence type="ECO:0000256" key="9">
    <source>
        <dbReference type="ARBA" id="ARBA00022527"/>
    </source>
</evidence>
<evidence type="ECO:0000256" key="12">
    <source>
        <dbReference type="ARBA" id="ARBA00022707"/>
    </source>
</evidence>
<feature type="compositionally biased region" description="Basic and acidic residues" evidence="25">
    <location>
        <begin position="1215"/>
        <end position="1235"/>
    </location>
</feature>
<evidence type="ECO:0000256" key="3">
    <source>
        <dbReference type="ARBA" id="ARBA00004123"/>
    </source>
</evidence>
<dbReference type="InterPro" id="IPR011989">
    <property type="entry name" value="ARM-like"/>
</dbReference>
<dbReference type="GO" id="GO:0009966">
    <property type="term" value="P:regulation of signal transduction"/>
    <property type="evidence" value="ECO:0007669"/>
    <property type="project" value="UniProtKB-ARBA"/>
</dbReference>
<evidence type="ECO:0000313" key="29">
    <source>
        <dbReference type="EMBL" id="MXQ96016.1"/>
    </source>
</evidence>
<keyword evidence="20" id="KW-0968">Cytoplasmic vesicle</keyword>
<feature type="binding site" evidence="24">
    <location>
        <position position="286"/>
    </location>
    <ligand>
        <name>ATP</name>
        <dbReference type="ChEBI" id="CHEBI:30616"/>
    </ligand>
</feature>
<dbReference type="GO" id="GO:0099111">
    <property type="term" value="P:microtubule-based transport"/>
    <property type="evidence" value="ECO:0007669"/>
    <property type="project" value="TreeGrafter"/>
</dbReference>
<dbReference type="Gene3D" id="1.10.167.10">
    <property type="entry name" value="Regulator of G-protein Signalling 4, domain 2"/>
    <property type="match status" value="1"/>
</dbReference>
<dbReference type="GO" id="GO:0043066">
    <property type="term" value="P:negative regulation of apoptotic process"/>
    <property type="evidence" value="ECO:0007669"/>
    <property type="project" value="UniProtKB-ARBA"/>
</dbReference>
<dbReference type="PROSITE" id="PS50132">
    <property type="entry name" value="RGS"/>
    <property type="match status" value="1"/>
</dbReference>
<dbReference type="Pfam" id="PF12372">
    <property type="entry name" value="Htt_N-HEAT"/>
    <property type="match status" value="1"/>
</dbReference>
<evidence type="ECO:0000259" key="27">
    <source>
        <dbReference type="PROSITE" id="PS50132"/>
    </source>
</evidence>
<comment type="subunit">
    <text evidence="22">Interacts with PFN1. Interacts through its N-terminus with PRPF40A. Interacts with PQBP1. Interacts with SETD2. Interacts with SH3GLB1. Interacts with SYVN. Interacts with TPR; the interaction is inhibited by forms of Huntingtin with expanded polyglutamine stretch. Interacts with ZDHHC13 (via ANK repeats). Interacts with ZDHHC17 (via ANK repeats). Interacts with F8A1/F8A2/F8A3. Found in a complex with F8A1/F8A2/F8A3, HTT and RAB5A; mediates the recruitment of HTT by RAB5A.</text>
</comment>
<dbReference type="Gene3D" id="1.10.510.10">
    <property type="entry name" value="Transferase(Phosphotransferase) domain 1"/>
    <property type="match status" value="1"/>
</dbReference>
<dbReference type="SUPFAM" id="SSF48371">
    <property type="entry name" value="ARM repeat"/>
    <property type="match status" value="1"/>
</dbReference>
<dbReference type="Pfam" id="PF20926">
    <property type="entry name" value="Htt_N-HEAT_1"/>
    <property type="match status" value="1"/>
</dbReference>
<dbReference type="InterPro" id="IPR000719">
    <property type="entry name" value="Prot_kinase_dom"/>
</dbReference>
<dbReference type="InterPro" id="IPR016024">
    <property type="entry name" value="ARM-type_fold"/>
</dbReference>
<comment type="catalytic activity">
    <reaction evidence="1">
        <text>[G-protein-coupled receptor] + ATP = [G-protein-coupled receptor]-phosphate + ADP + H(+)</text>
        <dbReference type="Rhea" id="RHEA:12008"/>
        <dbReference type="Rhea" id="RHEA-COMP:11260"/>
        <dbReference type="Rhea" id="RHEA-COMP:11261"/>
        <dbReference type="ChEBI" id="CHEBI:15378"/>
        <dbReference type="ChEBI" id="CHEBI:30616"/>
        <dbReference type="ChEBI" id="CHEBI:43176"/>
        <dbReference type="ChEBI" id="CHEBI:68546"/>
        <dbReference type="ChEBI" id="CHEBI:456216"/>
        <dbReference type="EC" id="2.7.11.16"/>
    </reaction>
</comment>
<sequence>MLGGRPAVGPRLALASSRRESQATAAAAAAAKTTAVVYGARELLGQHDAAESAPRKSVLGNVRGCAEGLVTASLQPLLCPGDTLAALGGINKKSGRSKKWREMLRLPPVSQCSELRQSVEKDYSSLCDKQPIGRLLFRQFCDTKGDLKRRIEFLDAVAEYEVAADEDRRHCGLLVLDTFFGGKGSPAPLPEIPEHVVLKCRQRLWEDPSKDIFEECTRIVHDHLSEEAFEEYQESAYFSRFLQWKWLERQPVTKSTFRHYRVLGKGGFGEVCACQVRATGKMYACKKLEKKRIKRRKGEAMALSEKRILEKVHSRFVVSLCYTYQTKKSLCLVLTIMNGGDLKFHIHNLGDPGFEEQRAIFYAAELCCGLEDLQRERIVYRDLKPENILLDDYGHIRISDLGLALEIPEGATISGRAGTLGYMAPEVINSESYTFSPDWWGLGCLIYEMIEGHSPFKKYKEKVKREEVERRVNKEAEQYSEKFSEDARSICSMLLTKDPKQRLGCRGEGAAEVKGHPVFRDINFRRLEAHMLDPPFHPDPQAVYCKDILDIEQFSTVRGIQLDSTDSCFYSEFVTGCVSIPWQNEMIESECFKDINESENEPVVVLEPDEKTDQQVPRQKRGFFYRLFSRGGCFNAGSSKKKLVSSRRKKELSATKKDRVHHCLTICENIVAQSLRNSPEFQKLLGIAMELFLLCSDDAESDVRMVADECLNKVIKALMDSNLPRLQLELYKEIKKNGAPRSLRAALWRFAELAHLVRPQKCRPYLVNLLPCLTRTSKRPEESVQETLAAAIPKIMASFGNFANDNEIKVLLKAFIANLKSSSPTVRRTAAGSVVSICQHSRRTQYFYSWLLSVLLGLLVPVEGEHPTLLILGVLLALRYLVPLLQQQVKDTSLKGSFGVTRKEMEVSPSTEQLVQVYELTLHYTQHQDHNVVTGALELLQQLLRTPPPELLRALTTAGGVRQLSASKDEPGGRSRSGSIVELIAGGGSSCSPVLSRKQKGKVLFGEAAPLEDDSEPRSEGSSPAFSASVKGEVGGELAASSGVSTPGSASSAADSVGHDIITEQPRSQHTLQTDAVDLAACDLTSAATDGDEEDILSHSSSQMSAVPSDPAMDLNDGTQASSPISDSSQTTTEGPDSAVTPSDSSEIVLDGTDSQCPGMQVGQTQDEDEDATAVLPDADAEAFRSSSIALQQAHLLKSMGHCRQSSDSSVDKFVSREEAAEPGDPENKPCRVKGDIGQSTDEDSAPLVHCVRLLSASFLLTGEKNALVPDRDVRVSVKALALSCIGAAVALHPESFFSKLYRAPLDTVEYPEEQYVSDVLNYVDHGDPQVRGATAILCGTLICSVLGRCRFHVAGWMGAVRARTGNTFSLADCIPLLQKTLKDESSVTCKLACAAVRLCVMSLCSSSYSAWGLQLITDLLALRSSSYWLVRTELLETVAEIDFRLVSFLEAKAESLHRGAHHYTGLLKLQERVLSNVVIHLLGDEDPRVRHVAAASLMRLVPKLFYKCDQGQADPVVAVARDQSSVYLTLLMHETQPPSHFSVSAVTRIYRGYNLLPSITDVTLENNLSRVIAAVSHELITSTTRALTFGCCEALCLLSTAFPVCIWSLGWHCGVPPLSASDESRKSCTVGMVSMILTLLSSAWFPLDLSAHQDALILAGNLLAASAPRSLRSSWASEDEASTAATKQEEAWPALGDRTLVPMVEQLFSHLLKVINICAHVLDDVAPGPAVKAALPSLTNPPSLSPIRRKGKEKEPGEQASVPVTSRPPETSGPVATNKSSSLGSFCHLPSYLKLHDVLKATHANYKVTLDLQSSSEKFGGFLRSALDVLSQILELATLQDIGKCVEEILGYLKSCFSREPMMATVCVQQLLKTLFGTNLASQLDGLSSHASKSQGRAQRLGSSSARPGLYHYCFMAPYTLFTQALADASLRNAAQAEQDQDTAGWFDVLQKVSTQLKTNLTSVTKNRADKVTGSSSGCGWKRLPLKTHSRALSPSQNAIHNHIRLFEPLVIKALKQPGVTLRLCSAVPVHDVVKVTWERRWNLPSGSVFIGFVLKQFEYIEVGQFRESEAIIPNIFFFLVLLSYERYHSKQIIGIPKIIQLCDGIMASGRKAVTHAIPALQPIVHDLFVLRGTNKADAGKELETQKEVVVSMLLRLIQYHQVLEMFTLVLRQCHKESEDRWKRLSRQVADVILPMLAKQQMHIDSHEALGVLNTLFEILAPSSLRPVDMLLRSMFVTPDTLAAVSTVQLWVSGILAILRVLISQSTEDIVLSRIQELSFSPYLVSCPTISRLRDGDSTSALEEHTEGRQMKNLPEETFARFLLQLVGVLLEDIVTKQLRVEVSEQQQTFYCQELGTLLMCLIHIFKSGTFRRITAAASRLLRDGADGGFYGLESLNAWVRSMVPTHPALVLLWCQILLLVSHTDYRWWAEVQQTPKRRSLSSTKSLSPETSGEDEDPDVASKLGMCNREIVRRGALILFCDYVCQNLHDSEHLTWLIVNHIQDLINLSHEPPVQDFISAIHRNSAASGLFIQAIQSRCENLSTPTMLKRTLQCLEGIHLSQSGAVLMLYVDKLLCTPFRVLARMVDTLACRRVEMLLAANLQSSTAQLPAEELIRIQEHLQSSGLAQRHQRLYSLLDRLRLATAPGSHGPTPPVTSHPLDGDGPLALEAVNPDKDWYVQLVKAQCWTRSDSALLEGAELVSRIPAGDLGAFMMHSISGGQESPLFEAARTATLDRVTVVVQQLPAVHEAFQPFLPTQPSAYWSKLDDLFGDAALYRTLTTLARALAQYLLVFSKLPSHLHLPPEKERDTVKFMVMTLEALSWHLIHARVPLSLDLQAGLDCCCLALQLPGLWSLLAAPDMVTYACSLIHCVRFILEAIVVQPGDQLLSPERRTSTPKPAREDSVDSDTQNPQYITAACGMVAEMVECLPSVLALGHKRNSHTPAFLTPVLRNIVISLARLPLVNSYTRVPPLVWKLGWSPKPGGDFGTVFPEIPVEFLQEKEVFREFIYRINTLGWTSRTQFEETWATLLGVLVTQPLMMEQEESPPEEDVERTQIHVLAVQAITSLVLSAMTVPVAGNPAVSCLEQQPRNKPLKALDTRFGRKLSIIRGIVEQEIQAMVSRRENAATHHLYQAWDPVPSLAPATTGALISHDKLLLQLNPERELGDMSYKLGQVSARRVASRTASGSSVQSLVWGPLDEPLISFGGNCRKHRAGVDIHSCSQFLLELYSRWILPSSSARRTPVTLISEVVRSLLVVSDLFTERSQFETMYLTLTELRKVHPSEDEILLQYLVPATCKAAAVLGMDKAVAEPVSRLLESALRSSHLPSTMGALHGILYVLECDLLDDTAKQLVPVVTDYLLSNLQGRAHCVSVHSQQHVLVMCAAAFYLIENYPLDVGPDFSASIIQMCGVMLSGSEEATPSVVYHCVLRGLERLLLSEQLSRLDAESLVKLSVDRVNVHSPHRAMAALGLMLTCMYTGKEKVSPGRASEPSTAAPDSESVIVAMERVSVLFDRIRKGFPCEARVVARVLPQFLDDFFPPQDVMNKVIGEFLSSQQPYPQFMATVVYQVFQTLHGAGQSPMVRDWVMLSLSNFTQRSPVAMAMWSLSCFFVSASTSPWVSAMYPCLVLGPGQPCRPVSTLVDICVSVLEAHVQ</sequence>
<proteinExistence type="inferred from homology"/>
<feature type="region of interest" description="Disordered" evidence="25">
    <location>
        <begin position="1091"/>
        <end position="1167"/>
    </location>
</feature>
<comment type="caution">
    <text evidence="29">The sequence shown here is derived from an EMBL/GenBank/DDBJ whole genome shotgun (WGS) entry which is preliminary data.</text>
</comment>
<evidence type="ECO:0000259" key="28">
    <source>
        <dbReference type="PROSITE" id="PS51285"/>
    </source>
</evidence>
<evidence type="ECO:0000256" key="13">
    <source>
        <dbReference type="ARBA" id="ARBA00022737"/>
    </source>
</evidence>
<dbReference type="InterPro" id="IPR048413">
    <property type="entry name" value="Htt_C-HEAT_rpt"/>
</dbReference>
<evidence type="ECO:0000313" key="30">
    <source>
        <dbReference type="Proteomes" id="UP000322234"/>
    </source>
</evidence>
<evidence type="ECO:0000256" key="8">
    <source>
        <dbReference type="ARBA" id="ARBA00022490"/>
    </source>
</evidence>
<evidence type="ECO:0000256" key="18">
    <source>
        <dbReference type="ARBA" id="ARBA00023242"/>
    </source>
</evidence>
<dbReference type="PRINTS" id="PR00375">
    <property type="entry name" value="HUNTINGTIN"/>
</dbReference>
<dbReference type="InterPro" id="IPR008271">
    <property type="entry name" value="Ser/Thr_kinase_AS"/>
</dbReference>
<feature type="compositionally biased region" description="Basic and acidic residues" evidence="25">
    <location>
        <begin position="2891"/>
        <end position="2905"/>
    </location>
</feature>
<accession>A0A6B0S7N9</accession>
<keyword evidence="10" id="KW-0597">Phosphoprotein</keyword>
<comment type="function">
    <text evidence="2">May play a role in microtubule-mediated transport or vesicle function.</text>
</comment>
<evidence type="ECO:0000259" key="26">
    <source>
        <dbReference type="PROSITE" id="PS50011"/>
    </source>
</evidence>
<feature type="region of interest" description="Disordered" evidence="25">
    <location>
        <begin position="1735"/>
        <end position="1781"/>
    </location>
</feature>
<dbReference type="EMBL" id="VBQZ03000151">
    <property type="protein sequence ID" value="MXQ96016.1"/>
    <property type="molecule type" value="Genomic_DNA"/>
</dbReference>
<dbReference type="InterPro" id="IPR036305">
    <property type="entry name" value="RGS_sf"/>
</dbReference>
<name>A0A6B0S7N9_9CETA</name>
<dbReference type="InterPro" id="IPR017441">
    <property type="entry name" value="Protein_kinase_ATP_BS"/>
</dbReference>
<feature type="compositionally biased region" description="Polar residues" evidence="25">
    <location>
        <begin position="1153"/>
        <end position="1165"/>
    </location>
</feature>
<dbReference type="SMART" id="SM00220">
    <property type="entry name" value="S_TKc"/>
    <property type="match status" value="1"/>
</dbReference>
<evidence type="ECO:0000256" key="1">
    <source>
        <dbReference type="ARBA" id="ARBA00001256"/>
    </source>
</evidence>
<feature type="compositionally biased region" description="Low complexity" evidence="25">
    <location>
        <begin position="1736"/>
        <end position="1747"/>
    </location>
</feature>
<dbReference type="GO" id="GO:0005524">
    <property type="term" value="F:ATP binding"/>
    <property type="evidence" value="ECO:0007669"/>
    <property type="project" value="UniProtKB-UniRule"/>
</dbReference>
<dbReference type="EC" id="2.7.11.16" evidence="7"/>
<evidence type="ECO:0000256" key="14">
    <source>
        <dbReference type="ARBA" id="ARBA00022741"/>
    </source>
</evidence>
<comment type="similarity">
    <text evidence="5">Belongs to the huntingtin family.</text>
</comment>
<evidence type="ECO:0000256" key="6">
    <source>
        <dbReference type="ARBA" id="ARBA00009793"/>
    </source>
</evidence>
<reference evidence="29" key="1">
    <citation type="submission" date="2019-10" db="EMBL/GenBank/DDBJ databases">
        <title>The sequence and de novo assembly of the wild yak genome.</title>
        <authorList>
            <person name="Liu Y."/>
        </authorList>
    </citation>
    <scope>NUCLEOTIDE SEQUENCE [LARGE SCALE GENOMIC DNA]</scope>
    <source>
        <strain evidence="29">WY2019</strain>
    </source>
</reference>
<dbReference type="Gene3D" id="3.30.200.20">
    <property type="entry name" value="Phosphorylase Kinase, domain 1"/>
    <property type="match status" value="1"/>
</dbReference>
<keyword evidence="16 24" id="KW-0067">ATP-binding</keyword>
<dbReference type="Pfam" id="PF20927">
    <property type="entry name" value="Htt_C-HEAT"/>
    <property type="match status" value="1"/>
</dbReference>
<dbReference type="InterPro" id="IPR000961">
    <property type="entry name" value="AGC-kinase_C"/>
</dbReference>
<keyword evidence="9" id="KW-0723">Serine/threonine-protein kinase</keyword>
<evidence type="ECO:0000256" key="21">
    <source>
        <dbReference type="ARBA" id="ARBA00058247"/>
    </source>
</evidence>
<dbReference type="Proteomes" id="UP000322234">
    <property type="component" value="Unassembled WGS sequence"/>
</dbReference>
<dbReference type="InterPro" id="IPR048411">
    <property type="entry name" value="Htt_N_HEAT_rpt-1"/>
</dbReference>
<dbReference type="GO" id="GO:0007017">
    <property type="term" value="P:microtubule-based process"/>
    <property type="evidence" value="ECO:0007669"/>
    <property type="project" value="UniProtKB-ARBA"/>
</dbReference>
<dbReference type="FunFam" id="1.10.510.10:FF:000074">
    <property type="entry name" value="G protein-coupled receptor kinase"/>
    <property type="match status" value="1"/>
</dbReference>
<dbReference type="InterPro" id="IPR028426">
    <property type="entry name" value="Huntingtin_fam"/>
</dbReference>
<dbReference type="SMART" id="SM00133">
    <property type="entry name" value="S_TK_X"/>
    <property type="match status" value="1"/>
</dbReference>
<dbReference type="SUPFAM" id="SSF56112">
    <property type="entry name" value="Protein kinase-like (PK-like)"/>
    <property type="match status" value="1"/>
</dbReference>
<comment type="similarity">
    <text evidence="6">Belongs to the protein kinase superfamily. AGC Ser/Thr protein kinase family. GPRK subfamily.</text>
</comment>
<organism evidence="29 30">
    <name type="scientific">Bos mutus</name>
    <name type="common">wild yak</name>
    <dbReference type="NCBI Taxonomy" id="72004"/>
    <lineage>
        <taxon>Eukaryota</taxon>
        <taxon>Metazoa</taxon>
        <taxon>Chordata</taxon>
        <taxon>Craniata</taxon>
        <taxon>Vertebrata</taxon>
        <taxon>Euteleostomi</taxon>
        <taxon>Mammalia</taxon>
        <taxon>Eutheria</taxon>
        <taxon>Laurasiatheria</taxon>
        <taxon>Artiodactyla</taxon>
        <taxon>Ruminantia</taxon>
        <taxon>Pecora</taxon>
        <taxon>Bovidae</taxon>
        <taxon>Bovinae</taxon>
        <taxon>Bos</taxon>
    </lineage>
</organism>
<dbReference type="GO" id="GO:0030424">
    <property type="term" value="C:axon"/>
    <property type="evidence" value="ECO:0007669"/>
    <property type="project" value="UniProtKB-ARBA"/>
</dbReference>
<dbReference type="InterPro" id="IPR024613">
    <property type="entry name" value="Huntingtin_N_HEAT_rpt-2"/>
</dbReference>
<dbReference type="InterPro" id="IPR000091">
    <property type="entry name" value="Huntingtin"/>
</dbReference>
<feature type="region of interest" description="Disordered" evidence="25">
    <location>
        <begin position="2891"/>
        <end position="2910"/>
    </location>
</feature>
<dbReference type="InterPro" id="IPR048412">
    <property type="entry name" value="Htt_bridge"/>
</dbReference>
<keyword evidence="18" id="KW-0539">Nucleus</keyword>
<dbReference type="PANTHER" id="PTHR10170:SF10">
    <property type="entry name" value="HUNTINGTIN"/>
    <property type="match status" value="1"/>
</dbReference>
<keyword evidence="15" id="KW-0418">Kinase</keyword>
<feature type="region of interest" description="Disordered" evidence="25">
    <location>
        <begin position="2441"/>
        <end position="2460"/>
    </location>
</feature>
<keyword evidence="19" id="KW-0449">Lipoprotein</keyword>
<evidence type="ECO:0000256" key="24">
    <source>
        <dbReference type="PROSITE-ProRule" id="PRU10141"/>
    </source>
</evidence>
<feature type="region of interest" description="Disordered" evidence="25">
    <location>
        <begin position="1215"/>
        <end position="1239"/>
    </location>
</feature>
<dbReference type="GO" id="GO:0005634">
    <property type="term" value="C:nucleus"/>
    <property type="evidence" value="ECO:0007669"/>
    <property type="project" value="UniProtKB-SubCell"/>
</dbReference>
<keyword evidence="11" id="KW-0808">Transferase</keyword>
<evidence type="ECO:0000256" key="19">
    <source>
        <dbReference type="ARBA" id="ARBA00023288"/>
    </source>
</evidence>
<dbReference type="GO" id="GO:0004703">
    <property type="term" value="F:G protein-coupled receptor kinase activity"/>
    <property type="evidence" value="ECO:0007669"/>
    <property type="project" value="UniProtKB-EC"/>
</dbReference>
<keyword evidence="17" id="KW-0007">Acetylation</keyword>
<dbReference type="PROSITE" id="PS00108">
    <property type="entry name" value="PROTEIN_KINASE_ST"/>
    <property type="match status" value="1"/>
</dbReference>
<dbReference type="Pfam" id="PF00615">
    <property type="entry name" value="RGS"/>
    <property type="match status" value="1"/>
</dbReference>